<reference evidence="2" key="1">
    <citation type="submission" date="2020-05" db="EMBL/GenBank/DDBJ databases">
        <title>Mycena genomes resolve the evolution of fungal bioluminescence.</title>
        <authorList>
            <person name="Tsai I.J."/>
        </authorList>
    </citation>
    <scope>NUCLEOTIDE SEQUENCE</scope>
    <source>
        <strain evidence="2">CCC161011</strain>
    </source>
</reference>
<feature type="compositionally biased region" description="Polar residues" evidence="1">
    <location>
        <begin position="90"/>
        <end position="99"/>
    </location>
</feature>
<gene>
    <name evidence="2" type="ORF">MVEN_00021700</name>
</gene>
<dbReference type="Proteomes" id="UP000620124">
    <property type="component" value="Unassembled WGS sequence"/>
</dbReference>
<feature type="region of interest" description="Disordered" evidence="1">
    <location>
        <begin position="76"/>
        <end position="101"/>
    </location>
</feature>
<accession>A0A8H6Z6U1</accession>
<keyword evidence="3" id="KW-1185">Reference proteome</keyword>
<sequence length="130" mass="14425">MVSFTAVAEFNSLNLFDKQLVKDFRYLCNHMLWYYHSVEFNQFQSPLIARVARAKRRCILYYDRVRVDEDTAINTATSLLSSPPPDAGSRGNTTRTTGAPASAPVPLPVGVSMFVAQHLTAPVLVSFGRG</sequence>
<organism evidence="2 3">
    <name type="scientific">Mycena venus</name>
    <dbReference type="NCBI Taxonomy" id="2733690"/>
    <lineage>
        <taxon>Eukaryota</taxon>
        <taxon>Fungi</taxon>
        <taxon>Dikarya</taxon>
        <taxon>Basidiomycota</taxon>
        <taxon>Agaricomycotina</taxon>
        <taxon>Agaricomycetes</taxon>
        <taxon>Agaricomycetidae</taxon>
        <taxon>Agaricales</taxon>
        <taxon>Marasmiineae</taxon>
        <taxon>Mycenaceae</taxon>
        <taxon>Mycena</taxon>
    </lineage>
</organism>
<protein>
    <submittedName>
        <fullName evidence="2">Uncharacterized protein</fullName>
    </submittedName>
</protein>
<name>A0A8H6Z6U1_9AGAR</name>
<comment type="caution">
    <text evidence="2">The sequence shown here is derived from an EMBL/GenBank/DDBJ whole genome shotgun (WGS) entry which is preliminary data.</text>
</comment>
<evidence type="ECO:0000313" key="3">
    <source>
        <dbReference type="Proteomes" id="UP000620124"/>
    </source>
</evidence>
<proteinExistence type="predicted"/>
<evidence type="ECO:0000313" key="2">
    <source>
        <dbReference type="EMBL" id="KAF7371659.1"/>
    </source>
</evidence>
<dbReference type="AlphaFoldDB" id="A0A8H6Z6U1"/>
<evidence type="ECO:0000256" key="1">
    <source>
        <dbReference type="SAM" id="MobiDB-lite"/>
    </source>
</evidence>
<dbReference type="EMBL" id="JACAZI010000001">
    <property type="protein sequence ID" value="KAF7371659.1"/>
    <property type="molecule type" value="Genomic_DNA"/>
</dbReference>